<dbReference type="NCBIfam" id="TIGR03330">
    <property type="entry name" value="SAM_DCase_Bsu"/>
    <property type="match status" value="1"/>
</dbReference>
<evidence type="ECO:0000313" key="16">
    <source>
        <dbReference type="Proteomes" id="UP000008190"/>
    </source>
</evidence>
<evidence type="ECO:0000256" key="6">
    <source>
        <dbReference type="ARBA" id="ARBA00023066"/>
    </source>
</evidence>
<dbReference type="InterPro" id="IPR030374">
    <property type="entry name" value="PABS"/>
</dbReference>
<proteinExistence type="inferred from homology"/>
<evidence type="ECO:0000256" key="10">
    <source>
        <dbReference type="ARBA" id="ARBA00023270"/>
    </source>
</evidence>
<feature type="binding site" evidence="12">
    <location>
        <position position="152"/>
    </location>
    <ligand>
        <name>S-methyl-5'-thioadenosine</name>
        <dbReference type="ChEBI" id="CHEBI:17509"/>
    </ligand>
</feature>
<keyword evidence="16" id="KW-1185">Reference proteome</keyword>
<evidence type="ECO:0000256" key="12">
    <source>
        <dbReference type="HAMAP-Rule" id="MF_00198"/>
    </source>
</evidence>
<dbReference type="UniPathway" id="UPA00248">
    <property type="reaction ID" value="UER00314"/>
</dbReference>
<keyword evidence="5" id="KW-0068">Autocatalytic cleavage</keyword>
<keyword evidence="6 12" id="KW-0745">Spermidine biosynthesis</keyword>
<dbReference type="KEGG" id="ncy:NOCYR_3687"/>
<evidence type="ECO:0000256" key="8">
    <source>
        <dbReference type="ARBA" id="ARBA00023145"/>
    </source>
</evidence>
<dbReference type="CDD" id="cd02440">
    <property type="entry name" value="AdoMet_MTases"/>
    <property type="match status" value="1"/>
</dbReference>
<dbReference type="STRING" id="1127134.NOCYR_3687"/>
<keyword evidence="8" id="KW-0865">Zymogen</keyword>
<protein>
    <recommendedName>
        <fullName evidence="12">Polyamine aminopropyltransferase</fullName>
    </recommendedName>
    <alternativeName>
        <fullName evidence="12">Putrescine aminopropyltransferase</fullName>
        <shortName evidence="12">PAPT</shortName>
    </alternativeName>
    <alternativeName>
        <fullName evidence="12">Spermidine synthase</fullName>
        <shortName evidence="12">SPDS</shortName>
        <shortName evidence="12">SPDSY</shortName>
        <ecNumber evidence="12">2.5.1.16</ecNumber>
    </alternativeName>
</protein>
<dbReference type="SUPFAM" id="SSF56276">
    <property type="entry name" value="S-adenosylmethionine decarboxylase"/>
    <property type="match status" value="1"/>
</dbReference>
<comment type="function">
    <text evidence="12">Catalyzes the irreversible transfer of a propylamine group from the amino donor S-adenosylmethioninamine (decarboxy-AdoMet) to putrescine (1,4-diaminobutane) to yield spermidine.</text>
</comment>
<evidence type="ECO:0000256" key="9">
    <source>
        <dbReference type="ARBA" id="ARBA00023239"/>
    </source>
</evidence>
<evidence type="ECO:0000313" key="15">
    <source>
        <dbReference type="EMBL" id="CCF64450.1"/>
    </source>
</evidence>
<accession>H6R351</accession>
<dbReference type="InterPro" id="IPR029063">
    <property type="entry name" value="SAM-dependent_MTases_sf"/>
</dbReference>
<feature type="binding site" evidence="12">
    <location>
        <begin position="263"/>
        <end position="264"/>
    </location>
    <ligand>
        <name>S-methyl-5'-thioadenosine</name>
        <dbReference type="ChEBI" id="CHEBI:17509"/>
    </ligand>
</feature>
<sequence>MSVSMTAEFTGWHVLAEFGGVDPELCNDLERLDAALRRSLTGAGVTICDVVRKQFTPQGVTVLALLSESHASIHTYPESGDIFVDVFTCGSIGDGAEKAVELLREALSPKEVRMSTVRRGRAGQRVEEPMGPGLTRIWDLSDVLVDTRTEFQHLLIARTEQGISLFSDNDRQSTEYSQLTYHEAMMVPAFVLAEKLDNVLIIGSGEGVASQMSVAAGATRVDHVDIDREAVQLCAEHLPYGYTAGELAAAVEGSGPVRVHFADGWDFLANAAAEGVRYDVIVIDLPDERVEDAQHNRLYEAEFLQRCRALLAPGGVLSAQAGCATMWRNDTLKRSWQRFHDNFGTVVHYGSDEHEWSFLFGLVDQIDDPVPGMTDRLTTLPYRPATIDARALVRGAIEPYALRQTD</sequence>
<dbReference type="Pfam" id="PF01564">
    <property type="entry name" value="Spermine_synth"/>
    <property type="match status" value="1"/>
</dbReference>
<evidence type="ECO:0000256" key="4">
    <source>
        <dbReference type="ARBA" id="ARBA00022793"/>
    </source>
</evidence>
<dbReference type="eggNOG" id="COG0421">
    <property type="taxonomic scope" value="Bacteria"/>
</dbReference>
<dbReference type="GO" id="GO:0004766">
    <property type="term" value="F:spermidine synthase activity"/>
    <property type="evidence" value="ECO:0007669"/>
    <property type="project" value="UniProtKB-UniRule"/>
</dbReference>
<keyword evidence="11" id="KW-0670">Pyruvate</keyword>
<dbReference type="EC" id="2.5.1.16" evidence="12"/>
<evidence type="ECO:0000259" key="14">
    <source>
        <dbReference type="PROSITE" id="PS51006"/>
    </source>
</evidence>
<gene>
    <name evidence="12" type="primary">speE</name>
    <name evidence="15" type="ordered locus">NOCYR_3687</name>
</gene>
<feature type="binding site" evidence="12">
    <location>
        <position position="225"/>
    </location>
    <ligand>
        <name>S-methyl-5'-thioadenosine</name>
        <dbReference type="ChEBI" id="CHEBI:17509"/>
    </ligand>
</feature>
<evidence type="ECO:0000256" key="11">
    <source>
        <dbReference type="ARBA" id="ARBA00023317"/>
    </source>
</evidence>
<dbReference type="GO" id="GO:0008295">
    <property type="term" value="P:spermidine biosynthetic process"/>
    <property type="evidence" value="ECO:0007669"/>
    <property type="project" value="UniProtKB-UniRule"/>
</dbReference>
<dbReference type="Gene3D" id="3.40.50.150">
    <property type="entry name" value="Vaccinia Virus protein VP39"/>
    <property type="match status" value="1"/>
</dbReference>
<dbReference type="HOGENOM" id="CLU_048199_2_0_11"/>
<keyword evidence="4" id="KW-0210">Decarboxylase</keyword>
<dbReference type="Proteomes" id="UP000008190">
    <property type="component" value="Chromosome"/>
</dbReference>
<comment type="pathway">
    <text evidence="12">Amine and polyamine biosynthesis; spermidine biosynthesis; spermidine from putrescine: step 1/1.</text>
</comment>
<dbReference type="PANTHER" id="PTHR43317:SF11">
    <property type="entry name" value="POLYAMINE AMINOPROPYLTRANSFERASE 2"/>
    <property type="match status" value="1"/>
</dbReference>
<dbReference type="PROSITE" id="PS51006">
    <property type="entry name" value="PABS_2"/>
    <property type="match status" value="1"/>
</dbReference>
<dbReference type="InterPro" id="IPR003826">
    <property type="entry name" value="AdoMetDC_fam_prok"/>
</dbReference>
<evidence type="ECO:0000256" key="2">
    <source>
        <dbReference type="ARBA" id="ARBA00007867"/>
    </source>
</evidence>
<keyword evidence="10" id="KW-0704">Schiff base</keyword>
<dbReference type="InterPro" id="IPR017716">
    <property type="entry name" value="S-AdoMet_deCOase_pro-enz"/>
</dbReference>
<evidence type="ECO:0000256" key="5">
    <source>
        <dbReference type="ARBA" id="ARBA00022813"/>
    </source>
</evidence>
<dbReference type="SUPFAM" id="SSF53335">
    <property type="entry name" value="S-adenosyl-L-methionine-dependent methyltransferases"/>
    <property type="match status" value="1"/>
</dbReference>
<dbReference type="eggNOG" id="COG1586">
    <property type="taxonomic scope" value="Bacteria"/>
</dbReference>
<dbReference type="PANTHER" id="PTHR43317">
    <property type="entry name" value="THERMOSPERMINE SYNTHASE ACAULIS5"/>
    <property type="match status" value="1"/>
</dbReference>
<keyword evidence="9" id="KW-0456">Lyase</keyword>
<comment type="subunit">
    <text evidence="12">Homodimer or homotetramer.</text>
</comment>
<evidence type="ECO:0000256" key="3">
    <source>
        <dbReference type="ARBA" id="ARBA00022679"/>
    </source>
</evidence>
<dbReference type="HAMAP" id="MF_00198">
    <property type="entry name" value="Spermidine_synth"/>
    <property type="match status" value="1"/>
</dbReference>
<evidence type="ECO:0000256" key="7">
    <source>
        <dbReference type="ARBA" id="ARBA00023115"/>
    </source>
</evidence>
<name>H6R351_NOCCG</name>
<feature type="active site" description="Proton acceptor" evidence="12 13">
    <location>
        <position position="284"/>
    </location>
</feature>
<feature type="domain" description="PABS" evidence="14">
    <location>
        <begin position="122"/>
        <end position="387"/>
    </location>
</feature>
<dbReference type="AlphaFoldDB" id="H6R351"/>
<evidence type="ECO:0000256" key="13">
    <source>
        <dbReference type="PROSITE-ProRule" id="PRU00354"/>
    </source>
</evidence>
<comment type="cofactor">
    <cofactor evidence="1">
        <name>pyruvate</name>
        <dbReference type="ChEBI" id="CHEBI:15361"/>
    </cofactor>
</comment>
<organism evidence="15 16">
    <name type="scientific">Nocardia cyriacigeorgica (strain GUH-2)</name>
    <dbReference type="NCBI Taxonomy" id="1127134"/>
    <lineage>
        <taxon>Bacteria</taxon>
        <taxon>Bacillati</taxon>
        <taxon>Actinomycetota</taxon>
        <taxon>Actinomycetes</taxon>
        <taxon>Mycobacteriales</taxon>
        <taxon>Nocardiaceae</taxon>
        <taxon>Nocardia</taxon>
    </lineage>
</organism>
<dbReference type="Pfam" id="PF02675">
    <property type="entry name" value="AdoMet_dc"/>
    <property type="match status" value="1"/>
</dbReference>
<reference evidence="15 16" key="1">
    <citation type="journal article" date="2012" name="J. Bacteriol.">
        <title>Genome sequence of the human- and animal-pathogenic strain Nocardia cyriacigeorgica GUH-2.</title>
        <authorList>
            <person name="Zoropogui A."/>
            <person name="Pujic P."/>
            <person name="Normand P."/>
            <person name="Barbe V."/>
            <person name="Beaman B."/>
            <person name="Beaman L."/>
            <person name="Boiron P."/>
            <person name="Colinon C."/>
            <person name="Deredjian A."/>
            <person name="Graindorge A."/>
            <person name="Mangenot S."/>
            <person name="Nazaret S."/>
            <person name="Neto M."/>
            <person name="Petit S."/>
            <person name="Roche D."/>
            <person name="Vallenet D."/>
            <person name="Rodriguez-Nava V."/>
            <person name="Richard Y."/>
            <person name="Cournoyer B."/>
            <person name="Blaha D."/>
        </authorList>
    </citation>
    <scope>NUCLEOTIDE SEQUENCE [LARGE SCALE GENOMIC DNA]</scope>
    <source>
        <strain evidence="15 16">GUH-2</strain>
    </source>
</reference>
<comment type="similarity">
    <text evidence="2 12">Belongs to the spermidine/spermine synthase family.</text>
</comment>
<feature type="binding site" evidence="12">
    <location>
        <position position="206"/>
    </location>
    <ligand>
        <name>spermidine</name>
        <dbReference type="ChEBI" id="CHEBI:57834"/>
    </ligand>
</feature>
<comment type="caution">
    <text evidence="12">Lacks conserved residue(s) required for the propagation of feature annotation.</text>
</comment>
<keyword evidence="3 12" id="KW-0808">Transferase</keyword>
<feature type="binding site" evidence="12">
    <location>
        <position position="182"/>
    </location>
    <ligand>
        <name>spermidine</name>
        <dbReference type="ChEBI" id="CHEBI:57834"/>
    </ligand>
</feature>
<dbReference type="InterPro" id="IPR016067">
    <property type="entry name" value="S-AdoMet_deCO2ase_core"/>
</dbReference>
<evidence type="ECO:0000256" key="1">
    <source>
        <dbReference type="ARBA" id="ARBA00001928"/>
    </source>
</evidence>
<dbReference type="InterPro" id="IPR001045">
    <property type="entry name" value="Spermi_synthase"/>
</dbReference>
<keyword evidence="7 12" id="KW-0620">Polyamine biosynthesis</keyword>
<dbReference type="GO" id="GO:0004014">
    <property type="term" value="F:adenosylmethionine decarboxylase activity"/>
    <property type="evidence" value="ECO:0007669"/>
    <property type="project" value="InterPro"/>
</dbReference>
<comment type="catalytic activity">
    <reaction evidence="12">
        <text>S-adenosyl 3-(methylsulfanyl)propylamine + putrescine = S-methyl-5'-thioadenosine + spermidine + H(+)</text>
        <dbReference type="Rhea" id="RHEA:12721"/>
        <dbReference type="ChEBI" id="CHEBI:15378"/>
        <dbReference type="ChEBI" id="CHEBI:17509"/>
        <dbReference type="ChEBI" id="CHEBI:57443"/>
        <dbReference type="ChEBI" id="CHEBI:57834"/>
        <dbReference type="ChEBI" id="CHEBI:326268"/>
        <dbReference type="EC" id="2.5.1.16"/>
    </reaction>
</comment>
<dbReference type="EMBL" id="FO082843">
    <property type="protein sequence ID" value="CCF64450.1"/>
    <property type="molecule type" value="Genomic_DNA"/>
</dbReference>
<dbReference type="Gene3D" id="3.60.90.10">
    <property type="entry name" value="S-adenosylmethionine decarboxylase"/>
    <property type="match status" value="1"/>
</dbReference>